<dbReference type="RefSeq" id="WP_316982811.1">
    <property type="nucleotide sequence ID" value="NZ_CP136521.1"/>
</dbReference>
<dbReference type="InterPro" id="IPR018247">
    <property type="entry name" value="EF_Hand_1_Ca_BS"/>
</dbReference>
<feature type="compositionally biased region" description="Low complexity" evidence="1">
    <location>
        <begin position="510"/>
        <end position="527"/>
    </location>
</feature>
<dbReference type="PROSITE" id="PS00018">
    <property type="entry name" value="EF_HAND_1"/>
    <property type="match status" value="1"/>
</dbReference>
<dbReference type="NCBIfam" id="NF047832">
    <property type="entry name" value="caspase_w_EACC1"/>
    <property type="match status" value="1"/>
</dbReference>
<dbReference type="AlphaFoldDB" id="A0AA97HQV3"/>
<evidence type="ECO:0000313" key="4">
    <source>
        <dbReference type="Proteomes" id="UP001302486"/>
    </source>
</evidence>
<dbReference type="InterPro" id="IPR011600">
    <property type="entry name" value="Pept_C14_caspase"/>
</dbReference>
<dbReference type="PANTHER" id="PTHR22576">
    <property type="entry name" value="MUCOSA ASSOCIATED LYMPHOID TISSUE LYMPHOMA TRANSLOCATION PROTEIN 1/PARACASPASE"/>
    <property type="match status" value="1"/>
</dbReference>
<evidence type="ECO:0000256" key="1">
    <source>
        <dbReference type="SAM" id="MobiDB-lite"/>
    </source>
</evidence>
<sequence>MSVTYKAILIGNSDYPDDPHGLPKLNGPVNDVKLLKKALCNPDKGLFKEEHVTELINATSVEMLAALEGYFKKLTYNDQSLFYYSGHGLHNIMNRLYLAAKNSKKDSLISTAISDNTINMLLESCGTRKHILILDCCHSGSFKGGDLPQSLLGEGRFVITSSSSEELTADTNKPNSPSPFTKYLAEALLVDEIDRNQDGYVSINEIYDYIYPRINKETKQRPQRKFADTSGDLPLCRRKPLPQNELNDIKEKDKTMNLGSGKPRLNVSEQKIDHHGVAFDEDLPDEIIDVFNEGSGKLNWAATCDSDWVDIENHDTYIKLKLSPKVGMNRGSIRVKDKNGGGSKTIRVTVEKLKDPAPKLPEPEIVNNVDTDIQEESVLKDDSTTTTSNLLVTFKDVKMRHINQAKAIVDNSEQSGSILVFSDCIVFDGNIKITIKDIDVLEYYPQDINPGYTYNYMGISGNFDGVKKMMYFYNFSWFGAGQTWKMAEQIHHLIKNKKLAVTTNFKTHINDNQNNQSNQNTSSNFQPPQKPTVPPQQNNIYMPGSWNIYIYQFGQQISYLNLYFNVGGALSGTQQSVDGFSQISGTWGYNPLNKLLTYSVMVSLMNGSVPDQGSVSLKMEANGNISGTDLLGRQWTLQKTGN</sequence>
<organism evidence="3 4">
    <name type="scientific">Hwangdonia lutea</name>
    <dbReference type="NCBI Taxonomy" id="3075823"/>
    <lineage>
        <taxon>Bacteria</taxon>
        <taxon>Pseudomonadati</taxon>
        <taxon>Bacteroidota</taxon>
        <taxon>Flavobacteriia</taxon>
        <taxon>Flavobacteriales</taxon>
        <taxon>Flavobacteriaceae</taxon>
        <taxon>Hwangdonia</taxon>
    </lineage>
</organism>
<reference evidence="4" key="1">
    <citation type="submission" date="2024-06" db="EMBL/GenBank/DDBJ databases">
        <title>Hwangdonia haimaensis gen. nov., sp. nov., a member of the family Flavobacteriaceae isolated from the haima cold seep.</title>
        <authorList>
            <person name="Li J."/>
        </authorList>
    </citation>
    <scope>NUCLEOTIDE SEQUENCE [LARGE SCALE GENOMIC DNA]</scope>
    <source>
        <strain evidence="4">SCSIO 19198</strain>
    </source>
</reference>
<dbReference type="Pfam" id="PF00656">
    <property type="entry name" value="Peptidase_C14"/>
    <property type="match status" value="1"/>
</dbReference>
<evidence type="ECO:0000259" key="2">
    <source>
        <dbReference type="Pfam" id="PF00656"/>
    </source>
</evidence>
<name>A0AA97HQV3_9FLAO</name>
<dbReference type="SUPFAM" id="SSF52129">
    <property type="entry name" value="Caspase-like"/>
    <property type="match status" value="1"/>
</dbReference>
<dbReference type="InterPro" id="IPR052039">
    <property type="entry name" value="Caspase-related_regulators"/>
</dbReference>
<dbReference type="InterPro" id="IPR029030">
    <property type="entry name" value="Caspase-like_dom_sf"/>
</dbReference>
<dbReference type="Proteomes" id="UP001302486">
    <property type="component" value="Chromosome"/>
</dbReference>
<keyword evidence="4" id="KW-1185">Reference proteome</keyword>
<gene>
    <name evidence="3" type="ORF">RNZ46_14110</name>
</gene>
<keyword evidence="3" id="KW-0378">Hydrolase</keyword>
<feature type="region of interest" description="Disordered" evidence="1">
    <location>
        <begin position="509"/>
        <end position="537"/>
    </location>
</feature>
<dbReference type="EC" id="3.4.22.-" evidence="3"/>
<dbReference type="GO" id="GO:0006508">
    <property type="term" value="P:proteolysis"/>
    <property type="evidence" value="ECO:0007669"/>
    <property type="project" value="InterPro"/>
</dbReference>
<dbReference type="KEGG" id="hws:RNZ46_14110"/>
<accession>A0AA97HQV3</accession>
<dbReference type="EMBL" id="CP136521">
    <property type="protein sequence ID" value="WOD43123.1"/>
    <property type="molecule type" value="Genomic_DNA"/>
</dbReference>
<dbReference type="PANTHER" id="PTHR22576:SF37">
    <property type="entry name" value="MUCOSA-ASSOCIATED LYMPHOID TISSUE LYMPHOMA TRANSLOCATION PROTEIN 1"/>
    <property type="match status" value="1"/>
</dbReference>
<feature type="domain" description="Peptidase C14 caspase" evidence="2">
    <location>
        <begin position="6"/>
        <end position="226"/>
    </location>
</feature>
<evidence type="ECO:0000313" key="3">
    <source>
        <dbReference type="EMBL" id="WOD43123.1"/>
    </source>
</evidence>
<proteinExistence type="predicted"/>
<dbReference type="Gene3D" id="3.40.50.1460">
    <property type="match status" value="1"/>
</dbReference>
<dbReference type="GO" id="GO:0004197">
    <property type="term" value="F:cysteine-type endopeptidase activity"/>
    <property type="evidence" value="ECO:0007669"/>
    <property type="project" value="InterPro"/>
</dbReference>
<protein>
    <submittedName>
        <fullName evidence="3">Caspase family protein</fullName>
        <ecNumber evidence="3">3.4.22.-</ecNumber>
    </submittedName>
</protein>